<dbReference type="GO" id="GO:0016491">
    <property type="term" value="F:oxidoreductase activity"/>
    <property type="evidence" value="ECO:0007669"/>
    <property type="project" value="InterPro"/>
</dbReference>
<sequence length="2821" mass="294090">MARFEDRKSKRLAVSHAFHSPRMDGMLAEFRAVAAGLTFHAPEVSIVSTLTGTLVTADEITSPDYWVRHVREAVRFADAVRTLESEGVSTFLELGPDGVLTAMAAETAGRARLVPSLRKDRDEVRAVVGALGAVHTSGVPVDWAAFFAGSGASRIPLPTYAFQRERYWVDGGPATQDVTSAGLGSADHPLLAAVLSAPGGGVLFTARLSLAGHAWLGDHVVAGSVVVPGTALVELAIRAGDELGCGHLEELLLQAPLVLPPQGALTLCVSVTEPDAAARRAVTVYSRQDAGEWTTHAVGALTDEHVAAGFALSTWPPEDAEPLELGTIYADLAEAGLSYGPVFRGLKAAWRSGDDLYAEVGLPDAEHRAAGQFGVHPALLDSVLHALGLDADKGEGSLPFSWNGVSLYAAGATTLRARISPTGQGGAVSISVADGGGAPVARIDSLVLRPIGGSLKSVGGKADALFRVDWTALPSENAGSTAATATLRVPDGDAREVTARVLADLQTHLAGEAVVVVVTSGAVAVLPGEDVPNLAHAAVSGLVRAAQSEHLNRIVLVDADVPDEVDAAAVVGCGESEIAFRGGKAFAPRLTRAFAGTVPAFDGDGAWRMDFTEQGTVDNLITIPWPDAERELEPHEVRIAVRAAGVNFRDVMNALGMYPGDAGLMGLEAAGVVLGVGSAVVGLAPGDRVMGMMDAAFGPVAVADHRMVCPMPAGWTFTEAAGVPLVFLTALYGLGDLAGLSAGESVLIHAAAGGVGMAATQVARQLGAEVYGTASTGKWHVLRAAGIPEDHIASSRTTEFEQQFTTATNGHGVDVVLDALSGEFVDASLRLVGLGGAGRFVEMGKTDVRDIDEVATQYPGVRYRAFDLIEAGPDRIREMLYQLHDWFSAGHLTPLPVTTWDLHRAPEAFRYLGQAKHIGKVVLTIPAKVEGTVLITGGTGGLGAELARHLVTRHGIKHLVLTSRRGLDAPGAVELVEELDARVDVVACDVSDRDALEAVVAGIPDLHGVVHTAGVLADGILESLTPERIDAVFGPKVDAAWHLHELTRDRDLAMFVLFSSSAGLLGSPGQANYAAANTYLNGLAAHRRAAGLPGIALDWGLWDQSAGMGAGLSKVDLARMARAGMPALSVPEGLGLFDSALVLDEPVTVPIKLDLGSLRSAKGDLHPVLRGLVRVPVRRAAAGGGAETSQWTRRLASLSPAEQDDLLLDVVRGQVAVVLGFSSAQQVQAGRGLVDMGLDSLSAVELRNTLSAATGLRLPATVVFDYPTPQALAGHLRVELADTAESPATQVVAASVGSDEPIAIVSMACRLPGGVRSPEDLWDLVSTGRDAITPLPVDRGWALQDFDFDVAGGGFVDHATDFDPAFFGISPREALAMDPQQRLLLETTWEAFERAGLDPTTVRGSNAGVFIGGSATDYGDSAQIPEELAGMLLTGSTPSVMSGRIAYTFGLEGPALTVDTACSSSLVALHLAAQALRNGECDLALAGGVMVLATPALFAEFAKQSGLSVDGRCKAFSAEADGTGWAEGVGVLLVERLSDAQRNGHDVLAVVRGSAVNQDGASSTLTAPNGPSQQRVIRQALANSGLSTTDIDVVEAHGTGTKLGDPIEAQAVLATYGQDREHPVLLGSLKSNIGHAQSAAGVAGVIKMVQAIRHGIAPKTLHVNEPSPHVDWTSGAVELLTDARAWPEHDRPRRAGVSAFGIGGTNAHLILEQAPEAANSRFGSPSRSAGATRTPVPLVPVVLVPVVLSGRSPEALRAQADQVAALAPSTDLADLGLSLATTRARFEHRAVVVAEDQDDLVARLDSLKAAEAAPGALLAVLFTGQGSQRIGMGHQLHSTYPAYARAFDAVCERFGPGLREALTDPDLLDRTEFTQPALFAVEVALYRLVESWGVVPDFVAGHSIGELAAAHVAGVLSLEDAAELVTARGRLMQALPTGGAMISLQAAEDEVLPHLTDRCAIAAVNGPGSVVVSGDEDAVERVAAAFGDRKSKRLSVSHAFHSPRMDDMLAEFLVAAKGVEYRPPRIPVVSTLTGRVATTEEITSPEYWVRHVRETVRFADAVTALEDGGATAFLELGPDAVLTAMAAESVRGAVVVAALRGDRPEPRTLLEAVGEVHAHGVAVDWSSLFDGSGAGRVDLPTYPFQHERFWLDATPTATAESEVDAKFWAAVEQQDLASLAGLDLSADLPLRDVLPALSAWRRGRREQSTVDGWRYRVRWQPVDPGPAAAFGRWLVVADPHDSALLSGLAAHGLDVVPLDAGTERAALAKALSDAGPVDGVLSPSHDSVATLVLVQALGDAGVDAPLWCLTRGAVSTGNDHVDPVRAALWGLGRVVALEHPERWGGLVDLPASVDSDALDRLIAVLAGTEDQVAIRPTGVFARRLAHAPARDNAAEWTPGGTVLITGGTGALGGHVARWLAGAGVDHLVLTSRRGADAPGATELTAELEALGARVTVAACDMTDRAAVAAVVAEHPPTAVFHAAGTELVRMIDEHDPAEFDAVLAAKITGARHLDELVGDVAAFVLFSSISATWGSGAQAAYSAANAALDGLAEARSARGAAALSVAWGPWAGGGMADAEATEQLRLRGVAALPAERAVAALRESLAQKDVTVTVADVDWERFAAVFTAARPSPLLQDLPEVHQAPRVAGPDRADLLGELAALNPMEQDRMLMDLVRSRVAAVLGHSGIDAVQPDRAFSELGFDSLSAVELRDSLGSSTGLPLPATLTYDYPTSTALVEYLRAQLELDDKVLTPVLDELDLLENAVATTELDPEARATVVARLQALLSRCTPTGDGSVSITDKLDAADDDEMFALIDQEFGA</sequence>
<protein>
    <submittedName>
        <fullName evidence="11">Acyl transferase domain-containing protein</fullName>
    </submittedName>
</protein>
<dbReference type="CDD" id="cd05195">
    <property type="entry name" value="enoyl_red"/>
    <property type="match status" value="1"/>
</dbReference>
<evidence type="ECO:0000259" key="10">
    <source>
        <dbReference type="PROSITE" id="PS52019"/>
    </source>
</evidence>
<dbReference type="InterPro" id="IPR020806">
    <property type="entry name" value="PKS_PP-bd"/>
</dbReference>
<dbReference type="InterPro" id="IPR006162">
    <property type="entry name" value="Ppantetheine_attach_site"/>
</dbReference>
<dbReference type="SUPFAM" id="SSF52151">
    <property type="entry name" value="FabD/lysophospholipase-like"/>
    <property type="match status" value="2"/>
</dbReference>
<evidence type="ECO:0000259" key="9">
    <source>
        <dbReference type="PROSITE" id="PS52004"/>
    </source>
</evidence>
<dbReference type="Gene3D" id="3.40.50.720">
    <property type="entry name" value="NAD(P)-binding Rossmann-like Domain"/>
    <property type="match status" value="2"/>
</dbReference>
<dbReference type="Pfam" id="PF22953">
    <property type="entry name" value="SpnB_Rossmann"/>
    <property type="match status" value="1"/>
</dbReference>
<dbReference type="FunFam" id="1.10.1200.10:FF:000007">
    <property type="entry name" value="Probable polyketide synthase pks17"/>
    <property type="match status" value="2"/>
</dbReference>
<comment type="caution">
    <text evidence="11">The sequence shown here is derived from an EMBL/GenBank/DDBJ whole genome shotgun (WGS) entry which is preliminary data.</text>
</comment>
<feature type="region of interest" description="N-terminal hotdog fold" evidence="7">
    <location>
        <begin position="188"/>
        <end position="308"/>
    </location>
</feature>
<dbReference type="SUPFAM" id="SSF53901">
    <property type="entry name" value="Thiolase-like"/>
    <property type="match status" value="1"/>
</dbReference>
<dbReference type="NCBIfam" id="NF045894">
    <property type="entry name" value="PKS_plus_SDR"/>
    <property type="match status" value="1"/>
</dbReference>
<dbReference type="InterPro" id="IPR020841">
    <property type="entry name" value="PKS_Beta-ketoAc_synthase_dom"/>
</dbReference>
<dbReference type="Pfam" id="PF02801">
    <property type="entry name" value="Ketoacyl-synt_C"/>
    <property type="match status" value="1"/>
</dbReference>
<organism evidence="11 12">
    <name type="scientific">Umezawaea tangerina</name>
    <dbReference type="NCBI Taxonomy" id="84725"/>
    <lineage>
        <taxon>Bacteria</taxon>
        <taxon>Bacillati</taxon>
        <taxon>Actinomycetota</taxon>
        <taxon>Actinomycetes</taxon>
        <taxon>Pseudonocardiales</taxon>
        <taxon>Pseudonocardiaceae</taxon>
        <taxon>Umezawaea</taxon>
    </lineage>
</organism>
<evidence type="ECO:0000313" key="11">
    <source>
        <dbReference type="EMBL" id="PRY36079.1"/>
    </source>
</evidence>
<dbReference type="PROSITE" id="PS01162">
    <property type="entry name" value="QOR_ZETA_CRYSTAL"/>
    <property type="match status" value="1"/>
</dbReference>
<dbReference type="GO" id="GO:0006633">
    <property type="term" value="P:fatty acid biosynthetic process"/>
    <property type="evidence" value="ECO:0007669"/>
    <property type="project" value="InterPro"/>
</dbReference>
<keyword evidence="1" id="KW-0596">Phosphopantetheine</keyword>
<dbReference type="SUPFAM" id="SSF51735">
    <property type="entry name" value="NAD(P)-binding Rossmann-fold domains"/>
    <property type="match status" value="5"/>
</dbReference>
<dbReference type="Pfam" id="PF21089">
    <property type="entry name" value="PKS_DH_N"/>
    <property type="match status" value="1"/>
</dbReference>
<dbReference type="SMART" id="SM00827">
    <property type="entry name" value="PKS_AT"/>
    <property type="match status" value="1"/>
</dbReference>
<dbReference type="GO" id="GO:0004315">
    <property type="term" value="F:3-oxoacyl-[acyl-carrier-protein] synthase activity"/>
    <property type="evidence" value="ECO:0007669"/>
    <property type="project" value="InterPro"/>
</dbReference>
<evidence type="ECO:0000259" key="8">
    <source>
        <dbReference type="PROSITE" id="PS50075"/>
    </source>
</evidence>
<dbReference type="InterPro" id="IPR018201">
    <property type="entry name" value="Ketoacyl_synth_AS"/>
</dbReference>
<dbReference type="PROSITE" id="PS52004">
    <property type="entry name" value="KS3_2"/>
    <property type="match status" value="1"/>
</dbReference>
<dbReference type="SMART" id="SM00825">
    <property type="entry name" value="PKS_KS"/>
    <property type="match status" value="1"/>
</dbReference>
<dbReference type="SUPFAM" id="SSF50129">
    <property type="entry name" value="GroES-like"/>
    <property type="match status" value="1"/>
</dbReference>
<feature type="active site" description="Proton donor; for dehydratase activity" evidence="7">
    <location>
        <position position="381"/>
    </location>
</feature>
<keyword evidence="3 11" id="KW-0808">Transferase</keyword>
<dbReference type="Gene3D" id="3.90.180.10">
    <property type="entry name" value="Medium-chain alcohol dehydrogenases, catalytic domain"/>
    <property type="match status" value="1"/>
</dbReference>
<evidence type="ECO:0000256" key="5">
    <source>
        <dbReference type="ARBA" id="ARBA00023268"/>
    </source>
</evidence>
<feature type="active site" description="Proton acceptor; for dehydratase activity" evidence="7">
    <location>
        <position position="219"/>
    </location>
</feature>
<dbReference type="CDD" id="cd00833">
    <property type="entry name" value="PKS"/>
    <property type="match status" value="1"/>
</dbReference>
<feature type="domain" description="Ketosynthase family 3 (KS3)" evidence="9">
    <location>
        <begin position="1299"/>
        <end position="1713"/>
    </location>
</feature>
<dbReference type="Gene3D" id="6.10.140.1830">
    <property type="match status" value="1"/>
</dbReference>
<feature type="domain" description="Carrier" evidence="8">
    <location>
        <begin position="2669"/>
        <end position="2744"/>
    </location>
</feature>
<dbReference type="FunFam" id="3.40.50.720:FF:000209">
    <property type="entry name" value="Polyketide synthase Pks12"/>
    <property type="match status" value="1"/>
</dbReference>
<dbReference type="Pfam" id="PF00698">
    <property type="entry name" value="Acyl_transf_1"/>
    <property type="match status" value="2"/>
</dbReference>
<dbReference type="InterPro" id="IPR049900">
    <property type="entry name" value="PKS_mFAS_DH"/>
</dbReference>
<dbReference type="Gene3D" id="3.10.129.110">
    <property type="entry name" value="Polyketide synthase dehydratase"/>
    <property type="match status" value="1"/>
</dbReference>
<dbReference type="InterPro" id="IPR036291">
    <property type="entry name" value="NAD(P)-bd_dom_sf"/>
</dbReference>
<dbReference type="GO" id="GO:0004312">
    <property type="term" value="F:fatty acid synthase activity"/>
    <property type="evidence" value="ECO:0007669"/>
    <property type="project" value="TreeGrafter"/>
</dbReference>
<feature type="domain" description="PKS/mFAS DH" evidence="10">
    <location>
        <begin position="188"/>
        <end position="457"/>
    </location>
</feature>
<dbReference type="Gene3D" id="3.40.50.11460">
    <property type="match status" value="1"/>
</dbReference>
<dbReference type="InterPro" id="IPR013154">
    <property type="entry name" value="ADH-like_N"/>
</dbReference>
<evidence type="ECO:0000256" key="6">
    <source>
        <dbReference type="ARBA" id="ARBA00023315"/>
    </source>
</evidence>
<dbReference type="InterPro" id="IPR042104">
    <property type="entry name" value="PKS_dehydratase_sf"/>
</dbReference>
<dbReference type="SUPFAM" id="SSF47336">
    <property type="entry name" value="ACP-like"/>
    <property type="match status" value="2"/>
</dbReference>
<feature type="domain" description="Carrier" evidence="8">
    <location>
        <begin position="1205"/>
        <end position="1280"/>
    </location>
</feature>
<dbReference type="InterPro" id="IPR014031">
    <property type="entry name" value="Ketoacyl_synth_C"/>
</dbReference>
<dbReference type="PROSITE" id="PS00606">
    <property type="entry name" value="KS3_1"/>
    <property type="match status" value="1"/>
</dbReference>
<dbReference type="Pfam" id="PF00550">
    <property type="entry name" value="PP-binding"/>
    <property type="match status" value="2"/>
</dbReference>
<dbReference type="InterPro" id="IPR049552">
    <property type="entry name" value="PKS_DH_N"/>
</dbReference>
<dbReference type="CDD" id="cd08956">
    <property type="entry name" value="KR_3_FAS_SDR_x"/>
    <property type="match status" value="1"/>
</dbReference>
<dbReference type="FunFam" id="3.90.180.10:FF:000032">
    <property type="entry name" value="Probable polyketide synthase pks1"/>
    <property type="match status" value="1"/>
</dbReference>
<dbReference type="Pfam" id="PF13602">
    <property type="entry name" value="ADH_zinc_N_2"/>
    <property type="match status" value="1"/>
</dbReference>
<dbReference type="InterPro" id="IPR036736">
    <property type="entry name" value="ACP-like_sf"/>
</dbReference>
<dbReference type="Pfam" id="PF18369">
    <property type="entry name" value="PKS_DE"/>
    <property type="match status" value="1"/>
</dbReference>
<keyword evidence="2" id="KW-0597">Phosphoprotein</keyword>
<dbReference type="Pfam" id="PF08659">
    <property type="entry name" value="KR"/>
    <property type="match status" value="2"/>
</dbReference>
<dbReference type="InterPro" id="IPR020843">
    <property type="entry name" value="ER"/>
</dbReference>
<dbReference type="EMBL" id="PVTF01000012">
    <property type="protein sequence ID" value="PRY36079.1"/>
    <property type="molecule type" value="Genomic_DNA"/>
</dbReference>
<dbReference type="PROSITE" id="PS00012">
    <property type="entry name" value="PHOSPHOPANTETHEINE"/>
    <property type="match status" value="2"/>
</dbReference>
<evidence type="ECO:0000256" key="7">
    <source>
        <dbReference type="PROSITE-ProRule" id="PRU01363"/>
    </source>
</evidence>
<dbReference type="SMART" id="SM00829">
    <property type="entry name" value="PKS_ER"/>
    <property type="match status" value="1"/>
</dbReference>
<dbReference type="Gene3D" id="1.10.1200.10">
    <property type="entry name" value="ACP-like"/>
    <property type="match status" value="2"/>
</dbReference>
<dbReference type="InterPro" id="IPR016035">
    <property type="entry name" value="Acyl_Trfase/lysoPLipase"/>
</dbReference>
<dbReference type="SMART" id="SM00826">
    <property type="entry name" value="PKS_DH"/>
    <property type="match status" value="1"/>
</dbReference>
<dbReference type="InterPro" id="IPR009081">
    <property type="entry name" value="PP-bd_ACP"/>
</dbReference>
<dbReference type="InterPro" id="IPR020807">
    <property type="entry name" value="PKS_DH"/>
</dbReference>
<dbReference type="FunFam" id="3.40.47.10:FF:000019">
    <property type="entry name" value="Polyketide synthase type I"/>
    <property type="match status" value="1"/>
</dbReference>
<feature type="region of interest" description="C-terminal hotdog fold" evidence="7">
    <location>
        <begin position="320"/>
        <end position="457"/>
    </location>
</feature>
<evidence type="ECO:0000256" key="4">
    <source>
        <dbReference type="ARBA" id="ARBA00022737"/>
    </source>
</evidence>
<dbReference type="SMART" id="SM00823">
    <property type="entry name" value="PKS_PP"/>
    <property type="match status" value="2"/>
</dbReference>
<dbReference type="GO" id="GO:0031177">
    <property type="term" value="F:phosphopantetheine binding"/>
    <property type="evidence" value="ECO:0007669"/>
    <property type="project" value="InterPro"/>
</dbReference>
<dbReference type="InterPro" id="IPR032821">
    <property type="entry name" value="PKS_assoc"/>
</dbReference>
<dbReference type="InterPro" id="IPR057326">
    <property type="entry name" value="KR_dom"/>
</dbReference>
<reference evidence="11 12" key="1">
    <citation type="submission" date="2018-03" db="EMBL/GenBank/DDBJ databases">
        <title>Genomic Encyclopedia of Archaeal and Bacterial Type Strains, Phase II (KMG-II): from individual species to whole genera.</title>
        <authorList>
            <person name="Goeker M."/>
        </authorList>
    </citation>
    <scope>NUCLEOTIDE SEQUENCE [LARGE SCALE GENOMIC DNA]</scope>
    <source>
        <strain evidence="11 12">DSM 44720</strain>
    </source>
</reference>
<dbReference type="Gene3D" id="3.40.366.10">
    <property type="entry name" value="Malonyl-Coenzyme A Acyl Carrier Protein, domain 2"/>
    <property type="match status" value="2"/>
</dbReference>
<dbReference type="InterPro" id="IPR055123">
    <property type="entry name" value="SpnB-like_Rossmann"/>
</dbReference>
<dbReference type="Proteomes" id="UP000239494">
    <property type="component" value="Unassembled WGS sequence"/>
</dbReference>
<accession>A0A2T0SRP7</accession>
<dbReference type="InterPro" id="IPR013968">
    <property type="entry name" value="PKS_KR"/>
</dbReference>
<dbReference type="CDD" id="cd08952">
    <property type="entry name" value="KR_1_SDR_x"/>
    <property type="match status" value="1"/>
</dbReference>
<keyword evidence="4" id="KW-0677">Repeat</keyword>
<dbReference type="Pfam" id="PF16197">
    <property type="entry name" value="KAsynt_C_assoc"/>
    <property type="match status" value="1"/>
</dbReference>
<proteinExistence type="predicted"/>
<dbReference type="PROSITE" id="PS52019">
    <property type="entry name" value="PKS_MFAS_DH"/>
    <property type="match status" value="1"/>
</dbReference>
<dbReference type="RefSeq" id="WP_106192536.1">
    <property type="nucleotide sequence ID" value="NZ_PVTF01000012.1"/>
</dbReference>
<dbReference type="GO" id="GO:0008270">
    <property type="term" value="F:zinc ion binding"/>
    <property type="evidence" value="ECO:0007669"/>
    <property type="project" value="InterPro"/>
</dbReference>
<dbReference type="InterPro" id="IPR016036">
    <property type="entry name" value="Malonyl_transacylase_ACP-bd"/>
</dbReference>
<dbReference type="InterPro" id="IPR041618">
    <property type="entry name" value="PKS_DE"/>
</dbReference>
<dbReference type="InterPro" id="IPR016039">
    <property type="entry name" value="Thiolase-like"/>
</dbReference>
<dbReference type="Gene3D" id="3.40.47.10">
    <property type="match status" value="1"/>
</dbReference>
<dbReference type="Pfam" id="PF14765">
    <property type="entry name" value="PS-DH"/>
    <property type="match status" value="1"/>
</dbReference>
<dbReference type="InterPro" id="IPR011032">
    <property type="entry name" value="GroES-like_sf"/>
</dbReference>
<dbReference type="InterPro" id="IPR001227">
    <property type="entry name" value="Ac_transferase_dom_sf"/>
</dbReference>
<evidence type="ECO:0000256" key="1">
    <source>
        <dbReference type="ARBA" id="ARBA00022450"/>
    </source>
</evidence>
<dbReference type="PANTHER" id="PTHR43775">
    <property type="entry name" value="FATTY ACID SYNTHASE"/>
    <property type="match status" value="1"/>
</dbReference>
<dbReference type="PANTHER" id="PTHR43775:SF51">
    <property type="entry name" value="INACTIVE PHENOLPHTHIOCEROL SYNTHESIS POLYKETIDE SYNTHASE TYPE I PKS1-RELATED"/>
    <property type="match status" value="1"/>
</dbReference>
<gene>
    <name evidence="11" type="ORF">CLV43_1121</name>
</gene>
<dbReference type="InterPro" id="IPR002364">
    <property type="entry name" value="Quin_OxRdtase/zeta-crystal_CS"/>
</dbReference>
<keyword evidence="5" id="KW-0511">Multifunctional enzyme</keyword>
<dbReference type="Gene3D" id="3.30.70.3290">
    <property type="match status" value="1"/>
</dbReference>
<dbReference type="PROSITE" id="PS50075">
    <property type="entry name" value="CARRIER"/>
    <property type="match status" value="2"/>
</dbReference>
<dbReference type="InterPro" id="IPR014043">
    <property type="entry name" value="Acyl_transferase_dom"/>
</dbReference>
<dbReference type="SMART" id="SM00822">
    <property type="entry name" value="PKS_KR"/>
    <property type="match status" value="2"/>
</dbReference>
<dbReference type="InterPro" id="IPR050091">
    <property type="entry name" value="PKS_NRPS_Biosynth_Enz"/>
</dbReference>
<dbReference type="Pfam" id="PF08240">
    <property type="entry name" value="ADH_N"/>
    <property type="match status" value="1"/>
</dbReference>
<name>A0A2T0SRP7_9PSEU</name>
<dbReference type="InterPro" id="IPR014030">
    <property type="entry name" value="Ketoacyl_synth_N"/>
</dbReference>
<evidence type="ECO:0000313" key="12">
    <source>
        <dbReference type="Proteomes" id="UP000239494"/>
    </source>
</evidence>
<dbReference type="SMART" id="SM01294">
    <property type="entry name" value="PKS_PP_betabranch"/>
    <property type="match status" value="2"/>
</dbReference>
<evidence type="ECO:0000256" key="3">
    <source>
        <dbReference type="ARBA" id="ARBA00022679"/>
    </source>
</evidence>
<dbReference type="SUPFAM" id="SSF55048">
    <property type="entry name" value="Probable ACP-binding domain of malonyl-CoA ACP transacylase"/>
    <property type="match status" value="1"/>
</dbReference>
<evidence type="ECO:0000256" key="2">
    <source>
        <dbReference type="ARBA" id="ARBA00022553"/>
    </source>
</evidence>
<keyword evidence="6" id="KW-0012">Acyltransferase</keyword>
<dbReference type="Pfam" id="PF00109">
    <property type="entry name" value="ketoacyl-synt"/>
    <property type="match status" value="1"/>
</dbReference>
<keyword evidence="12" id="KW-1185">Reference proteome</keyword>
<dbReference type="InterPro" id="IPR049551">
    <property type="entry name" value="PKS_DH_C"/>
</dbReference>